<evidence type="ECO:0000256" key="6">
    <source>
        <dbReference type="ARBA" id="ARBA00023239"/>
    </source>
</evidence>
<keyword evidence="12" id="KW-1185">Reference proteome</keyword>
<dbReference type="GO" id="GO:0004664">
    <property type="term" value="F:prephenate dehydratase activity"/>
    <property type="evidence" value="ECO:0007669"/>
    <property type="project" value="UniProtKB-EC"/>
</dbReference>
<feature type="site" description="Essential for prephenate dehydratase activity" evidence="8">
    <location>
        <position position="181"/>
    </location>
</feature>
<comment type="pathway">
    <text evidence="1">Amino-acid biosynthesis; L-phenylalanine biosynthesis; phenylpyruvate from prephenate: step 1/1.</text>
</comment>
<feature type="region of interest" description="Disordered" evidence="9">
    <location>
        <begin position="297"/>
        <end position="342"/>
    </location>
</feature>
<dbReference type="GO" id="GO:0009094">
    <property type="term" value="P:L-phenylalanine biosynthetic process"/>
    <property type="evidence" value="ECO:0007669"/>
    <property type="project" value="UniProtKB-UniPathway"/>
</dbReference>
<evidence type="ECO:0000259" key="10">
    <source>
        <dbReference type="PROSITE" id="PS51171"/>
    </source>
</evidence>
<dbReference type="UniPathway" id="UPA00121">
    <property type="reaction ID" value="UER00345"/>
</dbReference>
<evidence type="ECO:0000256" key="9">
    <source>
        <dbReference type="SAM" id="MobiDB-lite"/>
    </source>
</evidence>
<dbReference type="InterPro" id="IPR045865">
    <property type="entry name" value="ACT-like_dom_sf"/>
</dbReference>
<dbReference type="Proteomes" id="UP000029082">
    <property type="component" value="Unassembled WGS sequence"/>
</dbReference>
<proteinExistence type="predicted"/>
<evidence type="ECO:0000256" key="7">
    <source>
        <dbReference type="ARBA" id="ARBA00047848"/>
    </source>
</evidence>
<evidence type="ECO:0000313" key="11">
    <source>
        <dbReference type="EMBL" id="KFI77045.1"/>
    </source>
</evidence>
<keyword evidence="4" id="KW-0057">Aromatic amino acid biosynthesis</keyword>
<keyword evidence="6 11" id="KW-0456">Lyase</keyword>
<dbReference type="GO" id="GO:0005737">
    <property type="term" value="C:cytoplasm"/>
    <property type="evidence" value="ECO:0007669"/>
    <property type="project" value="TreeGrafter"/>
</dbReference>
<comment type="catalytic activity">
    <reaction evidence="7">
        <text>prephenate + H(+) = 3-phenylpyruvate + CO2 + H2O</text>
        <dbReference type="Rhea" id="RHEA:21648"/>
        <dbReference type="ChEBI" id="CHEBI:15377"/>
        <dbReference type="ChEBI" id="CHEBI:15378"/>
        <dbReference type="ChEBI" id="CHEBI:16526"/>
        <dbReference type="ChEBI" id="CHEBI:18005"/>
        <dbReference type="ChEBI" id="CHEBI:29934"/>
        <dbReference type="EC" id="4.2.1.51"/>
    </reaction>
</comment>
<dbReference type="PROSITE" id="PS51171">
    <property type="entry name" value="PREPHENATE_DEHYDR_3"/>
    <property type="match status" value="1"/>
</dbReference>
<evidence type="ECO:0000256" key="1">
    <source>
        <dbReference type="ARBA" id="ARBA00004741"/>
    </source>
</evidence>
<dbReference type="CDD" id="cd04905">
    <property type="entry name" value="ACT_CM-PDT"/>
    <property type="match status" value="1"/>
</dbReference>
<dbReference type="Gene3D" id="3.40.190.10">
    <property type="entry name" value="Periplasmic binding protein-like II"/>
    <property type="match status" value="2"/>
</dbReference>
<evidence type="ECO:0000313" key="12">
    <source>
        <dbReference type="Proteomes" id="UP000029082"/>
    </source>
</evidence>
<dbReference type="RefSeq" id="WP_051917886.1">
    <property type="nucleotide sequence ID" value="NZ_JDUO01000001.1"/>
</dbReference>
<dbReference type="OrthoDB" id="9802281at2"/>
<dbReference type="EMBL" id="JGZE01000010">
    <property type="protein sequence ID" value="KFI77045.1"/>
    <property type="molecule type" value="Genomic_DNA"/>
</dbReference>
<dbReference type="PIRSF" id="PIRSF001500">
    <property type="entry name" value="Chor_mut_pdt_Ppr"/>
    <property type="match status" value="1"/>
</dbReference>
<dbReference type="eggNOG" id="COG0077">
    <property type="taxonomic scope" value="Bacteria"/>
</dbReference>
<dbReference type="InterPro" id="IPR001086">
    <property type="entry name" value="Preph_deHydtase"/>
</dbReference>
<feature type="compositionally biased region" description="Basic and acidic residues" evidence="9">
    <location>
        <begin position="328"/>
        <end position="342"/>
    </location>
</feature>
<accession>A0A087C195</accession>
<organism evidence="11 12">
    <name type="scientific">Bifidobacterium mongoliense DSM 21395</name>
    <dbReference type="NCBI Taxonomy" id="1437603"/>
    <lineage>
        <taxon>Bacteria</taxon>
        <taxon>Bacillati</taxon>
        <taxon>Actinomycetota</taxon>
        <taxon>Actinomycetes</taxon>
        <taxon>Bifidobacteriales</taxon>
        <taxon>Bifidobacteriaceae</taxon>
        <taxon>Bifidobacterium</taxon>
    </lineage>
</organism>
<dbReference type="EC" id="4.2.1.51" evidence="2"/>
<evidence type="ECO:0000256" key="8">
    <source>
        <dbReference type="PIRSR" id="PIRSR001500-2"/>
    </source>
</evidence>
<dbReference type="PANTHER" id="PTHR21022:SF19">
    <property type="entry name" value="PREPHENATE DEHYDRATASE-RELATED"/>
    <property type="match status" value="1"/>
</dbReference>
<protein>
    <recommendedName>
        <fullName evidence="2">prephenate dehydratase</fullName>
        <ecNumber evidence="2">4.2.1.51</ecNumber>
    </recommendedName>
</protein>
<sequence length="342" mass="36646">MIAERLHYLGPEGTFTHQAAMIAERQLRGGAADGVVLEQSPDAATILTAVESHQGWGVLAWENNVEGYVVPNLDGLIDAHDAVGITRVGVDIAFDAFVSPGQAEGHPDIGGWGAFAHPHGLAQCRRFLADHDLDAHPTASNAAACRDLRAGQVALGPAICAQLYDLDVYERHVEDYAGARTDFLVLAPRDEALCHIRGLRDGGMAEFESVIAFIPLHTGAGVLANLLDILRDAGLNMTSFISRPIKGHVGTYSFVATIDAAPWSAALRGVLERVVDQGDWVKTLAVYPRREQPAPPVDAWMLPSGGVRGDATSRETPADAGEETNEESAARRERAAGRELLW</sequence>
<dbReference type="STRING" id="1437603.GCA_000771525_00210"/>
<dbReference type="AlphaFoldDB" id="A0A087C195"/>
<evidence type="ECO:0000256" key="3">
    <source>
        <dbReference type="ARBA" id="ARBA00022605"/>
    </source>
</evidence>
<comment type="caution">
    <text evidence="11">The sequence shown here is derived from an EMBL/GenBank/DDBJ whole genome shotgun (WGS) entry which is preliminary data.</text>
</comment>
<reference evidence="11 12" key="1">
    <citation type="submission" date="2014-03" db="EMBL/GenBank/DDBJ databases">
        <title>Genomics of Bifidobacteria.</title>
        <authorList>
            <person name="Ventura M."/>
            <person name="Milani C."/>
            <person name="Lugli G.A."/>
        </authorList>
    </citation>
    <scope>NUCLEOTIDE SEQUENCE [LARGE SCALE GENOMIC DNA]</scope>
    <source>
        <strain evidence="11 12">DSM 21395</strain>
    </source>
</reference>
<evidence type="ECO:0000256" key="4">
    <source>
        <dbReference type="ARBA" id="ARBA00023141"/>
    </source>
</evidence>
<keyword evidence="3" id="KW-0028">Amino-acid biosynthesis</keyword>
<gene>
    <name evidence="11" type="ORF">BMON_0602</name>
</gene>
<dbReference type="SUPFAM" id="SSF53850">
    <property type="entry name" value="Periplasmic binding protein-like II"/>
    <property type="match status" value="1"/>
</dbReference>
<evidence type="ECO:0000256" key="5">
    <source>
        <dbReference type="ARBA" id="ARBA00023222"/>
    </source>
</evidence>
<feature type="domain" description="Prephenate dehydratase" evidence="10">
    <location>
        <begin position="5"/>
        <end position="188"/>
    </location>
</feature>
<dbReference type="Pfam" id="PF00800">
    <property type="entry name" value="PDT"/>
    <property type="match status" value="1"/>
</dbReference>
<evidence type="ECO:0000256" key="2">
    <source>
        <dbReference type="ARBA" id="ARBA00013147"/>
    </source>
</evidence>
<dbReference type="InterPro" id="IPR008242">
    <property type="entry name" value="Chor_mutase/pphenate_deHydtase"/>
</dbReference>
<dbReference type="GeneID" id="93093766"/>
<dbReference type="SUPFAM" id="SSF55021">
    <property type="entry name" value="ACT-like"/>
    <property type="match status" value="1"/>
</dbReference>
<dbReference type="PANTHER" id="PTHR21022">
    <property type="entry name" value="PREPHENATE DEHYDRATASE P PROTEIN"/>
    <property type="match status" value="1"/>
</dbReference>
<keyword evidence="5" id="KW-0584">Phenylalanine biosynthesis</keyword>
<dbReference type="Gene3D" id="3.30.70.260">
    <property type="match status" value="1"/>
</dbReference>
<name>A0A087C195_9BIFI</name>